<keyword evidence="6 11" id="KW-0106">Calcium</keyword>
<dbReference type="Gene3D" id="6.20.200.20">
    <property type="match status" value="1"/>
</dbReference>
<dbReference type="FunFam" id="2.20.100.10:FF:000007">
    <property type="entry name" value="Thrombospondin 1"/>
    <property type="match status" value="2"/>
</dbReference>
<dbReference type="InterPro" id="IPR017897">
    <property type="entry name" value="Thrombospondin_3_rpt"/>
</dbReference>
<dbReference type="FunFam" id="2.10.25.10:FF:000025">
    <property type="entry name" value="Thrombospondin 3"/>
    <property type="match status" value="1"/>
</dbReference>
<dbReference type="PROSITE" id="PS50184">
    <property type="entry name" value="VWFC_2"/>
    <property type="match status" value="1"/>
</dbReference>
<dbReference type="InterPro" id="IPR028974">
    <property type="entry name" value="TSP_type-3_rpt"/>
</dbReference>
<keyword evidence="17" id="KW-1185">Reference proteome</keyword>
<dbReference type="GO" id="GO:0005576">
    <property type="term" value="C:extracellular region"/>
    <property type="evidence" value="ECO:0007669"/>
    <property type="project" value="InterPro"/>
</dbReference>
<feature type="repeat" description="TSP type-3" evidence="11">
    <location>
        <begin position="892"/>
        <end position="927"/>
    </location>
</feature>
<dbReference type="SMART" id="SM00181">
    <property type="entry name" value="EGF"/>
    <property type="match status" value="3"/>
</dbReference>
<dbReference type="FunFam" id="4.10.1080.10:FF:000001">
    <property type="entry name" value="Thrombospondin 3"/>
    <property type="match status" value="1"/>
</dbReference>
<comment type="similarity">
    <text evidence="1">Belongs to the thrombospondin family.</text>
</comment>
<dbReference type="SMART" id="SM00179">
    <property type="entry name" value="EGF_CA"/>
    <property type="match status" value="2"/>
</dbReference>
<evidence type="ECO:0000313" key="17">
    <source>
        <dbReference type="Proteomes" id="UP001318040"/>
    </source>
</evidence>
<evidence type="ECO:0000256" key="10">
    <source>
        <dbReference type="PROSITE-ProRule" id="PRU00076"/>
    </source>
</evidence>
<dbReference type="PROSITE" id="PS51236">
    <property type="entry name" value="TSP_CTER"/>
    <property type="match status" value="1"/>
</dbReference>
<feature type="repeat" description="TSP type-3" evidence="11">
    <location>
        <begin position="795"/>
        <end position="830"/>
    </location>
</feature>
<feature type="domain" description="EGF-like" evidence="14">
    <location>
        <begin position="655"/>
        <end position="699"/>
    </location>
</feature>
<evidence type="ECO:0000259" key="15">
    <source>
        <dbReference type="PROSITE" id="PS50184"/>
    </source>
</evidence>
<dbReference type="FunFam" id="4.10.1080.10:FF:000004">
    <property type="entry name" value="Cartilage oligomeric matrix protein"/>
    <property type="match status" value="1"/>
</dbReference>
<dbReference type="SMART" id="SM00214">
    <property type="entry name" value="VWC"/>
    <property type="match status" value="1"/>
</dbReference>
<dbReference type="GO" id="GO:0007155">
    <property type="term" value="P:cell adhesion"/>
    <property type="evidence" value="ECO:0007669"/>
    <property type="project" value="UniProtKB-KW"/>
</dbReference>
<dbReference type="SUPFAM" id="SSF103647">
    <property type="entry name" value="TSP type-3 repeat"/>
    <property type="match status" value="3"/>
</dbReference>
<evidence type="ECO:0000256" key="9">
    <source>
        <dbReference type="ARBA" id="ARBA00023180"/>
    </source>
</evidence>
<evidence type="ECO:0000256" key="2">
    <source>
        <dbReference type="ARBA" id="ARBA00022536"/>
    </source>
</evidence>
<evidence type="ECO:0000256" key="4">
    <source>
        <dbReference type="ARBA" id="ARBA00022729"/>
    </source>
</evidence>
<evidence type="ECO:0000259" key="16">
    <source>
        <dbReference type="PROSITE" id="PS51236"/>
    </source>
</evidence>
<dbReference type="FunFam" id="2.20.100.10:FF:000004">
    <property type="entry name" value="Adhesion G protein-coupled receptor B2"/>
    <property type="match status" value="1"/>
</dbReference>
<dbReference type="InterPro" id="IPR001007">
    <property type="entry name" value="VWF_dom"/>
</dbReference>
<dbReference type="KEGG" id="pmrn:116939369"/>
<dbReference type="RefSeq" id="XP_032803512.1">
    <property type="nucleotide sequence ID" value="XM_032947621.1"/>
</dbReference>
<dbReference type="InterPro" id="IPR024731">
    <property type="entry name" value="NELL2-like_EGF"/>
</dbReference>
<dbReference type="InterPro" id="IPR008859">
    <property type="entry name" value="Thrombospondin_C"/>
</dbReference>
<dbReference type="PANTHER" id="PTHR10199">
    <property type="entry name" value="THROMBOSPONDIN"/>
    <property type="match status" value="1"/>
</dbReference>
<dbReference type="InterPro" id="IPR000742">
    <property type="entry name" value="EGF"/>
</dbReference>
<dbReference type="InterPro" id="IPR001881">
    <property type="entry name" value="EGF-like_Ca-bd_dom"/>
</dbReference>
<sequence length="1183" mass="130957">MRQKRWTFLSLFVVFIPVMHGSDLGTEENPVFDLFEISKLNRRNSGVRLVRGPDPDSSAYRVVRPERIPAASDQQLQRLLGLMRDEEGFVFVASIQQDARTRGALVSVQPQDGASSARRFQIVSNGIANTLDLAYSVEGMQSVVSFEDVDLANGDWQNLTLHVSGEHARLFIGCDLVENIILEGPFYEQLSGPQSRLYIAKGMVKDDDFKGSLQNMHFIFGMAVEELLRNRGCPLAAQPDGLVLAPLEQTELKSASSAIVNNILGQKMGKSLEPAGYCDYSCKDVTHMFSEMKGLRVIVSKLVDGIQNLSDENTKLHRSLGITEKGMCWHDGRVYENHAEWTVDSCFSCTCQDSKTMCRQLSCSPVACMNAVVLEGECCPTCITVDKGEGWSPWSEWTECSVSCGTGSQQRGRSCDRISSTCEGPSIQIRKCHTKSCDKRVKRDGGWSHWSPWSSCSVSCGDGVSTRIRLCNSPVPVLGGRECNGQGRENVPCNKEPCPIDGNWGPWTLWSPCPVSCGGGLREHTRLCNNPEPQFNGKKCVGDGRETDICNKEECPIDGCLSSPCFTGVECTSFPDGSWQCGPCPAGFRGNGAECLDINECEEVKDICFNLNGIHRCENTAPGFHCQPCPARYGGNQPFGVGLSDAKRAKQTCEPRNPCKDGTHNCHKHAKCIHLGQFAEPPFKCECRTGYAGNGVICGEDTDLDGWPNYNLTCVVNATYHCRKDNCPHLPNSGQEDYDKDNMGDACDDDDDNDGILDDRDNCRLQFNPRQYDYDRDDVGDRCDNCPYNHNPGQIDTDGNGEGDACSVDIDGDGILNEQDNCPYIYNVDQKDTDKDGVGDMCDNCPLEHNPEQMDTDSDLIGDKCDNNQDIDEDGHQNNLDNCPYVPNSNQADHDKDGKGDACDWDDDNDGIPDDKDNCRLVPNPDQLDSDGDGRGDACKYDFDNDGIPDIEDNCPENAAIFQTDLRKFQVVPLDPKGTAQIDPNWAVRHQGKELVQTVNSDPGMAIGYDEFNGVDFSGTLFVNTELDDDYAGFVFGYQSSGRFYVVMWKQVTQTYWQNKPTVAHGYAGLQIKVVNSSTGPSENLRNALWHTGDTPGQVRTLWHDPKVIGWKDFTAYRWHLVHRPKTGFIRVVMHEGKQVLADSGPIYDKTFAGGRLGLFVFSQEMIYFSDLKYGCKGEASMS</sequence>
<dbReference type="PRINTS" id="PR01705">
    <property type="entry name" value="TSP1REPEAT"/>
</dbReference>
<dbReference type="Gene3D" id="2.10.25.10">
    <property type="entry name" value="Laminin"/>
    <property type="match status" value="3"/>
</dbReference>
<gene>
    <name evidence="18 19" type="primary">LOC116939369</name>
</gene>
<evidence type="ECO:0000256" key="13">
    <source>
        <dbReference type="SAM" id="SignalP"/>
    </source>
</evidence>
<feature type="domain" description="TSP C-terminal" evidence="16">
    <location>
        <begin position="967"/>
        <end position="1181"/>
    </location>
</feature>
<dbReference type="PROSITE" id="PS50026">
    <property type="entry name" value="EGF_3"/>
    <property type="match status" value="1"/>
</dbReference>
<feature type="domain" description="VWFC" evidence="15">
    <location>
        <begin position="326"/>
        <end position="383"/>
    </location>
</feature>
<feature type="repeat" description="TSP type-3" evidence="11">
    <location>
        <begin position="928"/>
        <end position="963"/>
    </location>
</feature>
<dbReference type="Proteomes" id="UP001318040">
    <property type="component" value="Chromosome 6"/>
</dbReference>
<evidence type="ECO:0000256" key="8">
    <source>
        <dbReference type="ARBA" id="ARBA00023157"/>
    </source>
</evidence>
<evidence type="ECO:0000313" key="18">
    <source>
        <dbReference type="RefSeq" id="XP_032803512.1"/>
    </source>
</evidence>
<keyword evidence="9" id="KW-0325">Glycoprotein</keyword>
<feature type="compositionally biased region" description="Acidic residues" evidence="12">
    <location>
        <begin position="903"/>
        <end position="912"/>
    </location>
</feature>
<dbReference type="PROSITE" id="PS50092">
    <property type="entry name" value="TSP1"/>
    <property type="match status" value="3"/>
</dbReference>
<feature type="signal peptide" evidence="13">
    <location>
        <begin position="1"/>
        <end position="21"/>
    </location>
</feature>
<organism evidence="17 18">
    <name type="scientific">Petromyzon marinus</name>
    <name type="common">Sea lamprey</name>
    <dbReference type="NCBI Taxonomy" id="7757"/>
    <lineage>
        <taxon>Eukaryota</taxon>
        <taxon>Metazoa</taxon>
        <taxon>Chordata</taxon>
        <taxon>Craniata</taxon>
        <taxon>Vertebrata</taxon>
        <taxon>Cyclostomata</taxon>
        <taxon>Hyperoartia</taxon>
        <taxon>Petromyzontiformes</taxon>
        <taxon>Petromyzontidae</taxon>
        <taxon>Petromyzon</taxon>
    </lineage>
</organism>
<dbReference type="InterPro" id="IPR048287">
    <property type="entry name" value="TSPN-like_N"/>
</dbReference>
<dbReference type="Pfam" id="PF02412">
    <property type="entry name" value="TSP_3"/>
    <property type="match status" value="6"/>
</dbReference>
<evidence type="ECO:0000256" key="6">
    <source>
        <dbReference type="ARBA" id="ARBA00022837"/>
    </source>
</evidence>
<dbReference type="InterPro" id="IPR003367">
    <property type="entry name" value="Thrombospondin_3-like_rpt"/>
</dbReference>
<dbReference type="Gene3D" id="4.10.1080.10">
    <property type="entry name" value="TSP type-3 repeat"/>
    <property type="match status" value="2"/>
</dbReference>
<dbReference type="SUPFAM" id="SSF49899">
    <property type="entry name" value="Concanavalin A-like lectins/glucanases"/>
    <property type="match status" value="2"/>
</dbReference>
<dbReference type="SUPFAM" id="SSF57603">
    <property type="entry name" value="FnI-like domain"/>
    <property type="match status" value="1"/>
</dbReference>
<dbReference type="FunFam" id="2.10.25.10:FF:000070">
    <property type="entry name" value="Thrombospondin 2"/>
    <property type="match status" value="1"/>
</dbReference>
<dbReference type="SMART" id="SM00210">
    <property type="entry name" value="TSPN"/>
    <property type="match status" value="1"/>
</dbReference>
<dbReference type="SUPFAM" id="SSF82895">
    <property type="entry name" value="TSP-1 type 1 repeat"/>
    <property type="match status" value="3"/>
</dbReference>
<keyword evidence="2 10" id="KW-0245">EGF-like domain</keyword>
<dbReference type="AlphaFoldDB" id="A0AAJ7WN25"/>
<dbReference type="InterPro" id="IPR000884">
    <property type="entry name" value="TSP1_rpt"/>
</dbReference>
<feature type="compositionally biased region" description="Polar residues" evidence="12">
    <location>
        <begin position="877"/>
        <end position="891"/>
    </location>
</feature>
<keyword evidence="8" id="KW-1015">Disulfide bond</keyword>
<dbReference type="Pfam" id="PF12947">
    <property type="entry name" value="EGF_3"/>
    <property type="match status" value="1"/>
</dbReference>
<keyword evidence="5" id="KW-0677">Repeat</keyword>
<evidence type="ECO:0000256" key="12">
    <source>
        <dbReference type="SAM" id="MobiDB-lite"/>
    </source>
</evidence>
<dbReference type="PROSITE" id="PS01208">
    <property type="entry name" value="VWFC_1"/>
    <property type="match status" value="1"/>
</dbReference>
<protein>
    <submittedName>
        <fullName evidence="18 19">Thrombospondin-2-like isoform X1</fullName>
    </submittedName>
</protein>
<dbReference type="Pfam" id="PF00090">
    <property type="entry name" value="TSP_1"/>
    <property type="match status" value="3"/>
</dbReference>
<dbReference type="RefSeq" id="XP_032803513.1">
    <property type="nucleotide sequence ID" value="XM_032947622.1"/>
</dbReference>
<comment type="caution">
    <text evidence="10">Lacks conserved residue(s) required for the propagation of feature annotation.</text>
</comment>
<evidence type="ECO:0000259" key="14">
    <source>
        <dbReference type="PROSITE" id="PS50026"/>
    </source>
</evidence>
<feature type="region of interest" description="Disordered" evidence="12">
    <location>
        <begin position="849"/>
        <end position="936"/>
    </location>
</feature>
<evidence type="ECO:0000313" key="19">
    <source>
        <dbReference type="RefSeq" id="XP_032803513.1"/>
    </source>
</evidence>
<proteinExistence type="inferred from homology"/>
<dbReference type="PROSITE" id="PS01186">
    <property type="entry name" value="EGF_2"/>
    <property type="match status" value="1"/>
</dbReference>
<dbReference type="Pfam" id="PF05735">
    <property type="entry name" value="TSP_C"/>
    <property type="match status" value="1"/>
</dbReference>
<dbReference type="FunFam" id="4.10.1080.10:FF:000002">
    <property type="entry name" value="Thrombospondin 3"/>
    <property type="match status" value="1"/>
</dbReference>
<feature type="repeat" description="TSP type-3" evidence="11">
    <location>
        <begin position="736"/>
        <end position="771"/>
    </location>
</feature>
<dbReference type="GO" id="GO:0016525">
    <property type="term" value="P:negative regulation of angiogenesis"/>
    <property type="evidence" value="ECO:0007669"/>
    <property type="project" value="UniProtKB-ARBA"/>
</dbReference>
<feature type="compositionally biased region" description="Basic and acidic residues" evidence="12">
    <location>
        <begin position="892"/>
        <end position="902"/>
    </location>
</feature>
<dbReference type="Pfam" id="PF00093">
    <property type="entry name" value="VWC"/>
    <property type="match status" value="1"/>
</dbReference>
<dbReference type="InterPro" id="IPR013320">
    <property type="entry name" value="ConA-like_dom_sf"/>
</dbReference>
<evidence type="ECO:0000256" key="11">
    <source>
        <dbReference type="PROSITE-ProRule" id="PRU00634"/>
    </source>
</evidence>
<dbReference type="GO" id="GO:0008201">
    <property type="term" value="F:heparin binding"/>
    <property type="evidence" value="ECO:0007669"/>
    <property type="project" value="UniProtKB-KW"/>
</dbReference>
<keyword evidence="3" id="KW-0358">Heparin-binding</keyword>
<evidence type="ECO:0000256" key="7">
    <source>
        <dbReference type="ARBA" id="ARBA00022889"/>
    </source>
</evidence>
<keyword evidence="4 13" id="KW-0732">Signal</keyword>
<dbReference type="FunFam" id="2.60.120.200:FF:000009">
    <property type="entry name" value="Thrombospondin 1"/>
    <property type="match status" value="1"/>
</dbReference>
<feature type="chain" id="PRO_5044709652" evidence="13">
    <location>
        <begin position="22"/>
        <end position="1183"/>
    </location>
</feature>
<dbReference type="PROSITE" id="PS51234">
    <property type="entry name" value="TSP3"/>
    <property type="match status" value="4"/>
</dbReference>
<dbReference type="FunFam" id="2.10.25.10:FF:000027">
    <property type="entry name" value="Thrombospondin 3"/>
    <property type="match status" value="1"/>
</dbReference>
<name>A0AAJ7WN25_PETMA</name>
<dbReference type="GO" id="GO:0005509">
    <property type="term" value="F:calcium ion binding"/>
    <property type="evidence" value="ECO:0007669"/>
    <property type="project" value="UniProtKB-UniRule"/>
</dbReference>
<dbReference type="Gene3D" id="2.20.100.10">
    <property type="entry name" value="Thrombospondin type-1 (TSP1) repeat"/>
    <property type="match status" value="3"/>
</dbReference>
<accession>A0AAJ7WN25</accession>
<dbReference type="Gene3D" id="2.60.120.200">
    <property type="match status" value="2"/>
</dbReference>
<dbReference type="SMART" id="SM00209">
    <property type="entry name" value="TSP1"/>
    <property type="match status" value="3"/>
</dbReference>
<dbReference type="InterPro" id="IPR036383">
    <property type="entry name" value="TSP1_rpt_sf"/>
</dbReference>
<reference evidence="18 19" key="1">
    <citation type="submission" date="2025-04" db="UniProtKB">
        <authorList>
            <consortium name="RefSeq"/>
        </authorList>
    </citation>
    <scope>IDENTIFICATION</scope>
    <source>
        <tissue evidence="18 19">Sperm</tissue>
    </source>
</reference>
<keyword evidence="7" id="KW-0130">Cell adhesion</keyword>
<evidence type="ECO:0000256" key="1">
    <source>
        <dbReference type="ARBA" id="ARBA00009456"/>
    </source>
</evidence>
<evidence type="ECO:0000256" key="3">
    <source>
        <dbReference type="ARBA" id="ARBA00022674"/>
    </source>
</evidence>
<dbReference type="PANTHER" id="PTHR10199:SF118">
    <property type="entry name" value="THROMBOSPONDIN"/>
    <property type="match status" value="1"/>
</dbReference>
<evidence type="ECO:0000256" key="5">
    <source>
        <dbReference type="ARBA" id="ARBA00022737"/>
    </source>
</evidence>